<accession>A0ABR1DMZ1</accession>
<evidence type="ECO:0008006" key="3">
    <source>
        <dbReference type="Google" id="ProtNLM"/>
    </source>
</evidence>
<keyword evidence="2" id="KW-1185">Reference proteome</keyword>
<sequence>MLRLQTLWTERGFRKNFSEKKKRNLKQKRKSYNSVTIASTHADVAVHRIYRRVQIDGKKVRILDTGADVKLSEHCRLHRHRSTKAAIIPSDTEVCQQRTYQRSGMLRMQLHHLWLSGIWYLSCS</sequence>
<proteinExistence type="predicted"/>
<dbReference type="Proteomes" id="UP001303046">
    <property type="component" value="Unassembled WGS sequence"/>
</dbReference>
<organism evidence="1 2">
    <name type="scientific">Necator americanus</name>
    <name type="common">Human hookworm</name>
    <dbReference type="NCBI Taxonomy" id="51031"/>
    <lineage>
        <taxon>Eukaryota</taxon>
        <taxon>Metazoa</taxon>
        <taxon>Ecdysozoa</taxon>
        <taxon>Nematoda</taxon>
        <taxon>Chromadorea</taxon>
        <taxon>Rhabditida</taxon>
        <taxon>Rhabditina</taxon>
        <taxon>Rhabditomorpha</taxon>
        <taxon>Strongyloidea</taxon>
        <taxon>Ancylostomatidae</taxon>
        <taxon>Bunostominae</taxon>
        <taxon>Necator</taxon>
    </lineage>
</organism>
<name>A0ABR1DMZ1_NECAM</name>
<evidence type="ECO:0000313" key="2">
    <source>
        <dbReference type="Proteomes" id="UP001303046"/>
    </source>
</evidence>
<reference evidence="1 2" key="1">
    <citation type="submission" date="2023-08" db="EMBL/GenBank/DDBJ databases">
        <title>A Necator americanus chromosomal reference genome.</title>
        <authorList>
            <person name="Ilik V."/>
            <person name="Petrzelkova K.J."/>
            <person name="Pardy F."/>
            <person name="Fuh T."/>
            <person name="Niatou-Singa F.S."/>
            <person name="Gouil Q."/>
            <person name="Baker L."/>
            <person name="Ritchie M.E."/>
            <person name="Jex A.R."/>
            <person name="Gazzola D."/>
            <person name="Li H."/>
            <person name="Toshio Fujiwara R."/>
            <person name="Zhan B."/>
            <person name="Aroian R.V."/>
            <person name="Pafco B."/>
            <person name="Schwarz E.M."/>
        </authorList>
    </citation>
    <scope>NUCLEOTIDE SEQUENCE [LARGE SCALE GENOMIC DNA]</scope>
    <source>
        <strain evidence="1 2">Aroian</strain>
        <tissue evidence="1">Whole animal</tissue>
    </source>
</reference>
<protein>
    <recommendedName>
        <fullName evidence="3">Peptidase A2 domain-containing protein</fullName>
    </recommendedName>
</protein>
<comment type="caution">
    <text evidence="1">The sequence shown here is derived from an EMBL/GenBank/DDBJ whole genome shotgun (WGS) entry which is preliminary data.</text>
</comment>
<dbReference type="EMBL" id="JAVFWL010000004">
    <property type="protein sequence ID" value="KAK6751306.1"/>
    <property type="molecule type" value="Genomic_DNA"/>
</dbReference>
<gene>
    <name evidence="1" type="primary">Necator_chrIV.g16268</name>
    <name evidence="1" type="ORF">RB195_002972</name>
</gene>
<evidence type="ECO:0000313" key="1">
    <source>
        <dbReference type="EMBL" id="KAK6751306.1"/>
    </source>
</evidence>